<reference evidence="1" key="2">
    <citation type="journal article" date="2023" name="IMA Fungus">
        <title>Comparative genomic study of the Penicillium genus elucidates a diverse pangenome and 15 lateral gene transfer events.</title>
        <authorList>
            <person name="Petersen C."/>
            <person name="Sorensen T."/>
            <person name="Nielsen M.R."/>
            <person name="Sondergaard T.E."/>
            <person name="Sorensen J.L."/>
            <person name="Fitzpatrick D.A."/>
            <person name="Frisvad J.C."/>
            <person name="Nielsen K.L."/>
        </authorList>
    </citation>
    <scope>NUCLEOTIDE SEQUENCE</scope>
    <source>
        <strain evidence="1">IBT 29495</strain>
    </source>
</reference>
<accession>A0A9W9XS08</accession>
<keyword evidence="2" id="KW-1185">Reference proteome</keyword>
<evidence type="ECO:0000313" key="2">
    <source>
        <dbReference type="Proteomes" id="UP001149954"/>
    </source>
</evidence>
<gene>
    <name evidence="1" type="ORF">N7463_005142</name>
</gene>
<dbReference type="PANTHER" id="PTHR41677">
    <property type="entry name" value="YALI0B19030P"/>
    <property type="match status" value="1"/>
</dbReference>
<comment type="caution">
    <text evidence="1">The sequence shown here is derived from an EMBL/GenBank/DDBJ whole genome shotgun (WGS) entry which is preliminary data.</text>
</comment>
<protein>
    <submittedName>
        <fullName evidence="1">Uncharacterized protein</fullName>
    </submittedName>
</protein>
<organism evidence="1 2">
    <name type="scientific">Penicillium fimorum</name>
    <dbReference type="NCBI Taxonomy" id="1882269"/>
    <lineage>
        <taxon>Eukaryota</taxon>
        <taxon>Fungi</taxon>
        <taxon>Dikarya</taxon>
        <taxon>Ascomycota</taxon>
        <taxon>Pezizomycotina</taxon>
        <taxon>Eurotiomycetes</taxon>
        <taxon>Eurotiomycetidae</taxon>
        <taxon>Eurotiales</taxon>
        <taxon>Aspergillaceae</taxon>
        <taxon>Penicillium</taxon>
    </lineage>
</organism>
<sequence>METFSAPVYSSPAWLQFGKRPLLVSNKEVFPSKKVASMPEHVTFDASKHLEFTPPSKLYTTKELGFSGSKGSSPVGVPEPFPLFSAEAIQQMRKEILNPEVRTKYEYSSNLAQCQLRGYAAE</sequence>
<name>A0A9W9XS08_9EURO</name>
<dbReference type="AlphaFoldDB" id="A0A9W9XS08"/>
<dbReference type="EMBL" id="JAPWDS010000003">
    <property type="protein sequence ID" value="KAJ5502268.1"/>
    <property type="molecule type" value="Genomic_DNA"/>
</dbReference>
<reference evidence="1" key="1">
    <citation type="submission" date="2022-12" db="EMBL/GenBank/DDBJ databases">
        <authorList>
            <person name="Petersen C."/>
        </authorList>
    </citation>
    <scope>NUCLEOTIDE SEQUENCE</scope>
    <source>
        <strain evidence="1">IBT 29495</strain>
    </source>
</reference>
<dbReference type="Proteomes" id="UP001149954">
    <property type="component" value="Unassembled WGS sequence"/>
</dbReference>
<dbReference type="PANTHER" id="PTHR41677:SF1">
    <property type="entry name" value="FE2OG DIOXYGENASE DOMAIN-CONTAINING PROTEIN"/>
    <property type="match status" value="1"/>
</dbReference>
<evidence type="ECO:0000313" key="1">
    <source>
        <dbReference type="EMBL" id="KAJ5502268.1"/>
    </source>
</evidence>
<proteinExistence type="predicted"/>
<dbReference type="OrthoDB" id="10256055at2759"/>